<dbReference type="InterPro" id="IPR036179">
    <property type="entry name" value="Ig-like_dom_sf"/>
</dbReference>
<evidence type="ECO:0000259" key="3">
    <source>
        <dbReference type="PROSITE" id="PS50835"/>
    </source>
</evidence>
<sequence>MGNAAGSLDMFQARDSKGQSSSGTPPQKQKEGTLHKLPRPHSGELEERFNAVLKTCNAVLALNRMTLLSAKSDNNHTTSTHLDGSHENQGPPVFTTPLKDQTEVAGSTARFHCHIKGFPDPEVLWFHSGSPIQESRRFRIDYEETGSCSLV</sequence>
<feature type="compositionally biased region" description="Polar residues" evidence="2">
    <location>
        <begin position="18"/>
        <end position="27"/>
    </location>
</feature>
<dbReference type="Proteomes" id="UP000812440">
    <property type="component" value="Chromosome 8_10"/>
</dbReference>
<dbReference type="GO" id="GO:0004672">
    <property type="term" value="F:protein kinase activity"/>
    <property type="evidence" value="ECO:0007669"/>
    <property type="project" value="TreeGrafter"/>
</dbReference>
<accession>A0A8T2JUJ9</accession>
<dbReference type="SUPFAM" id="SSF48726">
    <property type="entry name" value="Immunoglobulin"/>
    <property type="match status" value="1"/>
</dbReference>
<feature type="region of interest" description="Disordered" evidence="2">
    <location>
        <begin position="1"/>
        <end position="41"/>
    </location>
</feature>
<dbReference type="PANTHER" id="PTHR47633">
    <property type="entry name" value="IMMUNOGLOBULIN"/>
    <property type="match status" value="1"/>
</dbReference>
<dbReference type="GO" id="GO:0055013">
    <property type="term" value="P:cardiac muscle cell development"/>
    <property type="evidence" value="ECO:0007669"/>
    <property type="project" value="UniProtKB-ARBA"/>
</dbReference>
<evidence type="ECO:0000313" key="4">
    <source>
        <dbReference type="EMBL" id="KAG8446967.1"/>
    </source>
</evidence>
<comment type="caution">
    <text evidence="4">The sequence shown here is derived from an EMBL/GenBank/DDBJ whole genome shotgun (WGS) entry which is preliminary data.</text>
</comment>
<dbReference type="OrthoDB" id="6070751at2759"/>
<dbReference type="InterPro" id="IPR013098">
    <property type="entry name" value="Ig_I-set"/>
</dbReference>
<dbReference type="Pfam" id="PF07679">
    <property type="entry name" value="I-set"/>
    <property type="match status" value="1"/>
</dbReference>
<evidence type="ECO:0000313" key="5">
    <source>
        <dbReference type="Proteomes" id="UP000812440"/>
    </source>
</evidence>
<feature type="compositionally biased region" description="Polar residues" evidence="2">
    <location>
        <begin position="73"/>
        <end position="82"/>
    </location>
</feature>
<protein>
    <recommendedName>
        <fullName evidence="3">Ig-like domain-containing protein</fullName>
    </recommendedName>
</protein>
<evidence type="ECO:0000256" key="1">
    <source>
        <dbReference type="ARBA" id="ARBA00023319"/>
    </source>
</evidence>
<name>A0A8T2JUJ9_9PIPI</name>
<dbReference type="PROSITE" id="PS50835">
    <property type="entry name" value="IG_LIKE"/>
    <property type="match status" value="1"/>
</dbReference>
<feature type="region of interest" description="Disordered" evidence="2">
    <location>
        <begin position="73"/>
        <end position="94"/>
    </location>
</feature>
<feature type="domain" description="Ig-like" evidence="3">
    <location>
        <begin position="91"/>
        <end position="151"/>
    </location>
</feature>
<dbReference type="InterPro" id="IPR013783">
    <property type="entry name" value="Ig-like_fold"/>
</dbReference>
<evidence type="ECO:0000256" key="2">
    <source>
        <dbReference type="SAM" id="MobiDB-lite"/>
    </source>
</evidence>
<gene>
    <name evidence="4" type="ORF">GDO86_014419</name>
</gene>
<dbReference type="EMBL" id="JAACNH010000003">
    <property type="protein sequence ID" value="KAG8446967.1"/>
    <property type="molecule type" value="Genomic_DNA"/>
</dbReference>
<dbReference type="FunFam" id="2.60.40.10:FF:000107">
    <property type="entry name" value="Myosin, light chain kinase a"/>
    <property type="match status" value="1"/>
</dbReference>
<dbReference type="InterPro" id="IPR007110">
    <property type="entry name" value="Ig-like_dom"/>
</dbReference>
<organism evidence="4 5">
    <name type="scientific">Hymenochirus boettgeri</name>
    <name type="common">Congo dwarf clawed frog</name>
    <dbReference type="NCBI Taxonomy" id="247094"/>
    <lineage>
        <taxon>Eukaryota</taxon>
        <taxon>Metazoa</taxon>
        <taxon>Chordata</taxon>
        <taxon>Craniata</taxon>
        <taxon>Vertebrata</taxon>
        <taxon>Euteleostomi</taxon>
        <taxon>Amphibia</taxon>
        <taxon>Batrachia</taxon>
        <taxon>Anura</taxon>
        <taxon>Pipoidea</taxon>
        <taxon>Pipidae</taxon>
        <taxon>Pipinae</taxon>
        <taxon>Hymenochirus</taxon>
    </lineage>
</organism>
<proteinExistence type="predicted"/>
<dbReference type="PANTHER" id="PTHR47633:SF9">
    <property type="entry name" value="NON-SPECIFIC SERINE_THREONINE PROTEIN KINASE"/>
    <property type="match status" value="1"/>
</dbReference>
<reference evidence="4" key="1">
    <citation type="thesis" date="2020" institute="ProQuest LLC" country="789 East Eisenhower Parkway, Ann Arbor, MI, USA">
        <title>Comparative Genomics and Chromosome Evolution.</title>
        <authorList>
            <person name="Mudd A.B."/>
        </authorList>
    </citation>
    <scope>NUCLEOTIDE SEQUENCE</scope>
    <source>
        <strain evidence="4">Female2</strain>
        <tissue evidence="4">Blood</tissue>
    </source>
</reference>
<dbReference type="Gene3D" id="2.60.40.10">
    <property type="entry name" value="Immunoglobulins"/>
    <property type="match status" value="1"/>
</dbReference>
<keyword evidence="1" id="KW-0393">Immunoglobulin domain</keyword>
<dbReference type="GO" id="GO:0003007">
    <property type="term" value="P:heart morphogenesis"/>
    <property type="evidence" value="ECO:0007669"/>
    <property type="project" value="UniProtKB-ARBA"/>
</dbReference>
<dbReference type="AlphaFoldDB" id="A0A8T2JUJ9"/>
<keyword evidence="5" id="KW-1185">Reference proteome</keyword>